<dbReference type="SUPFAM" id="SSF49764">
    <property type="entry name" value="HSP20-like chaperones"/>
    <property type="match status" value="1"/>
</dbReference>
<dbReference type="AlphaFoldDB" id="A0A6G7PVP1"/>
<dbReference type="InterPro" id="IPR007052">
    <property type="entry name" value="CS_dom"/>
</dbReference>
<dbReference type="PANTHER" id="PTHR11527">
    <property type="entry name" value="HEAT-SHOCK PROTEIN 20 FAMILY MEMBER"/>
    <property type="match status" value="1"/>
</dbReference>
<dbReference type="Pfam" id="PF00011">
    <property type="entry name" value="HSP20"/>
    <property type="match status" value="1"/>
</dbReference>
<dbReference type="RefSeq" id="WP_166031844.1">
    <property type="nucleotide sequence ID" value="NZ_CP048877.1"/>
</dbReference>
<name>A0A6G7PVP1_9BACT</name>
<dbReference type="PROSITE" id="PS51203">
    <property type="entry name" value="CS"/>
    <property type="match status" value="1"/>
</dbReference>
<evidence type="ECO:0000256" key="2">
    <source>
        <dbReference type="RuleBase" id="RU003616"/>
    </source>
</evidence>
<organism evidence="3 4">
    <name type="scientific">Thermosulfuriphilus ammonigenes</name>
    <dbReference type="NCBI Taxonomy" id="1936021"/>
    <lineage>
        <taxon>Bacteria</taxon>
        <taxon>Pseudomonadati</taxon>
        <taxon>Thermodesulfobacteriota</taxon>
        <taxon>Thermodesulfobacteria</taxon>
        <taxon>Thermodesulfobacteriales</taxon>
        <taxon>Thermodesulfobacteriaceae</taxon>
        <taxon>Thermosulfuriphilus</taxon>
    </lineage>
</organism>
<keyword evidence="4" id="KW-1185">Reference proteome</keyword>
<dbReference type="InterPro" id="IPR031107">
    <property type="entry name" value="Small_HSP"/>
</dbReference>
<dbReference type="EMBL" id="CP048877">
    <property type="protein sequence ID" value="QIJ71626.1"/>
    <property type="molecule type" value="Genomic_DNA"/>
</dbReference>
<dbReference type="InterPro" id="IPR008978">
    <property type="entry name" value="HSP20-like_chaperone"/>
</dbReference>
<reference evidence="3 4" key="1">
    <citation type="submission" date="2020-02" db="EMBL/GenBank/DDBJ databases">
        <title>Genome analysis of Thermosulfuriphilus ammonigenes ST65T, an anaerobic thermophilic chemolithoautotrophic bacterium isolated from a deep-sea hydrothermal vent.</title>
        <authorList>
            <person name="Slobodkina G."/>
            <person name="Allioux M."/>
            <person name="Merkel A."/>
            <person name="Alain K."/>
            <person name="Jebbar M."/>
            <person name="Slobodkin A."/>
        </authorList>
    </citation>
    <scope>NUCLEOTIDE SEQUENCE [LARGE SCALE GENOMIC DNA]</scope>
    <source>
        <strain evidence="3 4">ST65</strain>
    </source>
</reference>
<proteinExistence type="inferred from homology"/>
<accession>A0A6G7PVP1</accession>
<evidence type="ECO:0000313" key="4">
    <source>
        <dbReference type="Proteomes" id="UP000502179"/>
    </source>
</evidence>
<evidence type="ECO:0000256" key="1">
    <source>
        <dbReference type="PROSITE-ProRule" id="PRU00285"/>
    </source>
</evidence>
<dbReference type="InterPro" id="IPR002068">
    <property type="entry name" value="A-crystallin/Hsp20_dom"/>
</dbReference>
<evidence type="ECO:0000313" key="3">
    <source>
        <dbReference type="EMBL" id="QIJ71626.1"/>
    </source>
</evidence>
<dbReference type="Gene3D" id="2.60.40.790">
    <property type="match status" value="1"/>
</dbReference>
<sequence>MLSNLWMDVFDPFRQFDRLQDELDRLFDLTRAISPIRGVVRGTFPAINVGETAEEVKVYVFAPGVDPQKVELTIEGNLLSISGERDATSQLGVSEVKPERFYRQERFSGRFQRIISLPESIDPGKVEARYTDGIIVITIGKKEEIKPRQIPVEVK</sequence>
<dbReference type="CDD" id="cd06464">
    <property type="entry name" value="ACD_sHsps-like"/>
    <property type="match status" value="1"/>
</dbReference>
<comment type="similarity">
    <text evidence="1 2">Belongs to the small heat shock protein (HSP20) family.</text>
</comment>
<dbReference type="KEGG" id="tav:G4V39_04765"/>
<protein>
    <submittedName>
        <fullName evidence="3">Hsp20/alpha crystallin family protein</fullName>
    </submittedName>
</protein>
<dbReference type="Proteomes" id="UP000502179">
    <property type="component" value="Chromosome"/>
</dbReference>
<dbReference type="PROSITE" id="PS01031">
    <property type="entry name" value="SHSP"/>
    <property type="match status" value="1"/>
</dbReference>
<gene>
    <name evidence="3" type="ORF">G4V39_04765</name>
</gene>